<dbReference type="KEGG" id="tco:Theco_3874"/>
<dbReference type="HOGENOM" id="CLU_1420838_0_0_9"/>
<evidence type="ECO:0000256" key="1">
    <source>
        <dbReference type="SAM" id="Coils"/>
    </source>
</evidence>
<sequence length="191" mass="20569">MRPINLLPRVPLSRRLLKPVIAAIIMVTAVVAVGIFLLYDQYRDTNRMYEAEIARLETQMLELLASERPPRYADVTAYRELVERLERSGRDWGPMFELAGGLLPRGSSIASVAADENGKVTLSVRMSDLAGIAAYSAALREAEPVADAAVVSIRLESSLTADGAAVRAVPVYSALIELQLANPTGTEGAGS</sequence>
<protein>
    <recommendedName>
        <fullName evidence="5">Tfp pilus assembly protein PilN</fullName>
    </recommendedName>
</protein>
<evidence type="ECO:0008006" key="5">
    <source>
        <dbReference type="Google" id="ProtNLM"/>
    </source>
</evidence>
<organism evidence="3 4">
    <name type="scientific">Thermobacillus composti (strain DSM 18247 / JCM 13945 / KWC4)</name>
    <dbReference type="NCBI Taxonomy" id="717605"/>
    <lineage>
        <taxon>Bacteria</taxon>
        <taxon>Bacillati</taxon>
        <taxon>Bacillota</taxon>
        <taxon>Bacilli</taxon>
        <taxon>Bacillales</taxon>
        <taxon>Paenibacillaceae</taxon>
        <taxon>Thermobacillus</taxon>
    </lineage>
</organism>
<dbReference type="AlphaFoldDB" id="L0EKU0"/>
<proteinExistence type="predicted"/>
<evidence type="ECO:0000313" key="4">
    <source>
        <dbReference type="Proteomes" id="UP000010795"/>
    </source>
</evidence>
<dbReference type="eggNOG" id="COG3166">
    <property type="taxonomic scope" value="Bacteria"/>
</dbReference>
<feature type="transmembrane region" description="Helical" evidence="2">
    <location>
        <begin position="20"/>
        <end position="39"/>
    </location>
</feature>
<name>L0EKU0_THECK</name>
<dbReference type="EMBL" id="CP003255">
    <property type="protein sequence ID" value="AGA59885.1"/>
    <property type="molecule type" value="Genomic_DNA"/>
</dbReference>
<accession>L0EKU0</accession>
<dbReference type="RefSeq" id="WP_015256600.1">
    <property type="nucleotide sequence ID" value="NC_019897.1"/>
</dbReference>
<keyword evidence="1" id="KW-0175">Coiled coil</keyword>
<gene>
    <name evidence="3" type="ordered locus">Theco_3874</name>
</gene>
<evidence type="ECO:0000313" key="3">
    <source>
        <dbReference type="EMBL" id="AGA59885.1"/>
    </source>
</evidence>
<feature type="coiled-coil region" evidence="1">
    <location>
        <begin position="39"/>
        <end position="66"/>
    </location>
</feature>
<keyword evidence="2" id="KW-1133">Transmembrane helix</keyword>
<evidence type="ECO:0000256" key="2">
    <source>
        <dbReference type="SAM" id="Phobius"/>
    </source>
</evidence>
<keyword evidence="2" id="KW-0472">Membrane</keyword>
<dbReference type="Proteomes" id="UP000010795">
    <property type="component" value="Chromosome"/>
</dbReference>
<keyword evidence="4" id="KW-1185">Reference proteome</keyword>
<keyword evidence="2" id="KW-0812">Transmembrane</keyword>
<dbReference type="STRING" id="717605.Theco_3874"/>
<reference evidence="4" key="1">
    <citation type="submission" date="2012-01" db="EMBL/GenBank/DDBJ databases">
        <title>Complete sequence of chromosome of Thermobacillus composti KWC4.</title>
        <authorList>
            <person name="Lucas S."/>
            <person name="Han J."/>
            <person name="Lapidus A."/>
            <person name="Cheng J.-F."/>
            <person name="Goodwin L."/>
            <person name="Pitluck S."/>
            <person name="Peters L."/>
            <person name="Ovchinnikova G."/>
            <person name="Teshima H."/>
            <person name="Detter J.C."/>
            <person name="Han C."/>
            <person name="Tapia R."/>
            <person name="Land M."/>
            <person name="Hauser L."/>
            <person name="Kyrpides N."/>
            <person name="Ivanova N."/>
            <person name="Pagani I."/>
            <person name="Anderson I."/>
            <person name="Woyke T."/>
        </authorList>
    </citation>
    <scope>NUCLEOTIDE SEQUENCE [LARGE SCALE GENOMIC DNA]</scope>
    <source>
        <strain evidence="4">DSM 18247 / JCM 13945 / KWC4</strain>
    </source>
</reference>